<dbReference type="GO" id="GO:0006935">
    <property type="term" value="P:chemotaxis"/>
    <property type="evidence" value="ECO:0007669"/>
    <property type="project" value="InterPro"/>
</dbReference>
<feature type="compositionally biased region" description="Pro residues" evidence="12">
    <location>
        <begin position="153"/>
        <end position="165"/>
    </location>
</feature>
<keyword evidence="7" id="KW-0902">Two-component regulatory system</keyword>
<feature type="domain" description="HPt" evidence="16">
    <location>
        <begin position="4"/>
        <end position="111"/>
    </location>
</feature>
<dbReference type="EC" id="2.7.13.3" evidence="2"/>
<gene>
    <name evidence="17" type="ORF">MAIT1_00678</name>
</gene>
<dbReference type="PROSITE" id="PS50851">
    <property type="entry name" value="CHEW"/>
    <property type="match status" value="1"/>
</dbReference>
<evidence type="ECO:0000256" key="5">
    <source>
        <dbReference type="ARBA" id="ARBA00022679"/>
    </source>
</evidence>
<dbReference type="InterPro" id="IPR036890">
    <property type="entry name" value="HATPase_C_sf"/>
</dbReference>
<feature type="region of interest" description="Disordered" evidence="12">
    <location>
        <begin position="137"/>
        <end position="328"/>
    </location>
</feature>
<dbReference type="PROSITE" id="PS50110">
    <property type="entry name" value="RESPONSE_REGULATORY"/>
    <property type="match status" value="1"/>
</dbReference>
<feature type="domain" description="Histidine kinase" evidence="13">
    <location>
        <begin position="425"/>
        <end position="634"/>
    </location>
</feature>
<evidence type="ECO:0000259" key="13">
    <source>
        <dbReference type="PROSITE" id="PS50109"/>
    </source>
</evidence>
<sequence length="914" mass="98769">MGLNADFLEKLLEVFRAELEEQSDSISDALLALETGLDDAQRKETLYGAFRAAHNIKGSARGVDALAIGDIAHRLETLFSALEKRNRAPEPEAITLALKAVDAMREQGEEMEIGASAPESLDPLLDALEACAKRVTEQGDPAAAPTASEPAPQAKPAPTPQPAPQSEPIAAPPVASAQPTPDETPAPTPETPRASEPQSAKAAFKSTAQPFLNPPGAQPTPDETPAPTPDETPAPTPTPQPFAEPPAADAAPEPTPAPATPPEPAPVAETQPTPAPEPTPEPEPEPKAAPEREPEPEPEPAAEATPPAEPEPTSEAKTAAPARAAAGRGEVVRVATEKLNDAISVAEELQITKVQLEGMQAQMRRLESDIQGLQHLFKALPTASPTEHVPDWASASDDEWRQFIEQAPDLMTEAGQSANAMRRHIKDRAKRLSFLIDSLQDNLHMMRLAPVAALTRPLTRIVRDAALEVKKEVDLKIVGDEIELDRVVQERLKDPLVHLLRNAVDHGVESPNARRKAGKSPRAVISLEITSQGGWVTFKLSDDGKGIDLEKVRRKLVERKLVKSHEAPSLSESELLDYLFRPGFSSRDEVTALSGRGVGLDVVRANLADIKGRVWVESNWGSGSTFTLTAPLTLSTERGLLVKLGAEVFALPISHVERVAHARRDQMRIVESRPCLELDGELAPLHDLGTLLHLPAQAASGDDALSAVFLTWGWRRVAVRVDSIVGEQEIVIKPFQAPLLSVRHIKGGSLDRNGDIVLVLDPAHIVETALARSETSMRQIDENRPAEDAHDDAPQQILVVDDSITTRTLEKNILEEKGFDVTIAVDGREAWRLLQGGATFDMVISDIEMPHMTGYDLTAAIRGEERFDDMPIIIVSSLASEENKRRGMEAGADAYIVKGDFASAKFLETIQSLL</sequence>
<dbReference type="SUPFAM" id="SSF52172">
    <property type="entry name" value="CheY-like"/>
    <property type="match status" value="1"/>
</dbReference>
<dbReference type="CDD" id="cd00088">
    <property type="entry name" value="HPT"/>
    <property type="match status" value="1"/>
</dbReference>
<evidence type="ECO:0000256" key="10">
    <source>
        <dbReference type="PROSITE-ProRule" id="PRU00169"/>
    </source>
</evidence>
<feature type="domain" description="CheW-like" evidence="15">
    <location>
        <begin position="636"/>
        <end position="771"/>
    </location>
</feature>
<evidence type="ECO:0000256" key="6">
    <source>
        <dbReference type="ARBA" id="ARBA00022777"/>
    </source>
</evidence>
<dbReference type="AlphaFoldDB" id="A0A1Y2JZA2"/>
<dbReference type="InterPro" id="IPR008207">
    <property type="entry name" value="Sig_transdc_His_kin_Hpt_dom"/>
</dbReference>
<dbReference type="SUPFAM" id="SSF50341">
    <property type="entry name" value="CheW-like"/>
    <property type="match status" value="1"/>
</dbReference>
<dbReference type="SMART" id="SM00387">
    <property type="entry name" value="HATPase_c"/>
    <property type="match status" value="1"/>
</dbReference>
<dbReference type="InterPro" id="IPR005467">
    <property type="entry name" value="His_kinase_dom"/>
</dbReference>
<dbReference type="EMBL" id="LVJN01000021">
    <property type="protein sequence ID" value="OSM00216.1"/>
    <property type="molecule type" value="Genomic_DNA"/>
</dbReference>
<evidence type="ECO:0000256" key="1">
    <source>
        <dbReference type="ARBA" id="ARBA00000085"/>
    </source>
</evidence>
<dbReference type="Gene3D" id="3.30.565.10">
    <property type="entry name" value="Histidine kinase-like ATPase, C-terminal domain"/>
    <property type="match status" value="1"/>
</dbReference>
<dbReference type="FunFam" id="3.30.565.10:FF:000016">
    <property type="entry name" value="Chemotaxis protein CheA, putative"/>
    <property type="match status" value="1"/>
</dbReference>
<feature type="compositionally biased region" description="Low complexity" evidence="12">
    <location>
        <begin position="141"/>
        <end position="152"/>
    </location>
</feature>
<dbReference type="PROSITE" id="PS50894">
    <property type="entry name" value="HPT"/>
    <property type="match status" value="1"/>
</dbReference>
<dbReference type="SUPFAM" id="SSF47226">
    <property type="entry name" value="Histidine-containing phosphotransfer domain, HPT domain"/>
    <property type="match status" value="1"/>
</dbReference>
<dbReference type="PRINTS" id="PR00344">
    <property type="entry name" value="BCTRLSENSOR"/>
</dbReference>
<feature type="modified residue" description="Phosphohistidine" evidence="9">
    <location>
        <position position="54"/>
    </location>
</feature>
<dbReference type="SUPFAM" id="SSF55874">
    <property type="entry name" value="ATPase domain of HSP90 chaperone/DNA topoisomerase II/histidine kinase"/>
    <property type="match status" value="1"/>
</dbReference>
<dbReference type="Pfam" id="PF01584">
    <property type="entry name" value="CheW"/>
    <property type="match status" value="1"/>
</dbReference>
<accession>A0A1Y2JZA2</accession>
<evidence type="ECO:0000256" key="12">
    <source>
        <dbReference type="SAM" id="MobiDB-lite"/>
    </source>
</evidence>
<comment type="function">
    <text evidence="8">Involved in the transmission of sensory signals from the chemoreceptors to the flagellar motors. CheA is autophosphorylated; it can transfer its phosphate group to either CheB or CheY.</text>
</comment>
<keyword evidence="5" id="KW-0808">Transferase</keyword>
<feature type="compositionally biased region" description="Basic and acidic residues" evidence="12">
    <location>
        <begin position="284"/>
        <end position="295"/>
    </location>
</feature>
<evidence type="ECO:0000313" key="17">
    <source>
        <dbReference type="EMBL" id="OSM00216.1"/>
    </source>
</evidence>
<protein>
    <recommendedName>
        <fullName evidence="3">Chemotaxis protein CheA</fullName>
        <ecNumber evidence="2">2.7.13.3</ecNumber>
    </recommendedName>
</protein>
<dbReference type="SMART" id="SM00260">
    <property type="entry name" value="CheW"/>
    <property type="match status" value="1"/>
</dbReference>
<dbReference type="Pfam" id="PF02518">
    <property type="entry name" value="HATPase_c"/>
    <property type="match status" value="1"/>
</dbReference>
<keyword evidence="11" id="KW-0175">Coiled coil</keyword>
<dbReference type="OrthoDB" id="9803176at2"/>
<dbReference type="Proteomes" id="UP000194003">
    <property type="component" value="Unassembled WGS sequence"/>
</dbReference>
<keyword evidence="18" id="KW-1185">Reference proteome</keyword>
<dbReference type="PANTHER" id="PTHR43395">
    <property type="entry name" value="SENSOR HISTIDINE KINASE CHEA"/>
    <property type="match status" value="1"/>
</dbReference>
<comment type="caution">
    <text evidence="17">The sequence shown here is derived from an EMBL/GenBank/DDBJ whole genome shotgun (WGS) entry which is preliminary data.</text>
</comment>
<dbReference type="Gene3D" id="2.30.30.40">
    <property type="entry name" value="SH3 Domains"/>
    <property type="match status" value="1"/>
</dbReference>
<dbReference type="PANTHER" id="PTHR43395:SF1">
    <property type="entry name" value="CHEMOTAXIS PROTEIN CHEA"/>
    <property type="match status" value="1"/>
</dbReference>
<dbReference type="SMART" id="SM00073">
    <property type="entry name" value="HPT"/>
    <property type="match status" value="1"/>
</dbReference>
<evidence type="ECO:0000256" key="2">
    <source>
        <dbReference type="ARBA" id="ARBA00012438"/>
    </source>
</evidence>
<dbReference type="GO" id="GO:0000155">
    <property type="term" value="F:phosphorelay sensor kinase activity"/>
    <property type="evidence" value="ECO:0007669"/>
    <property type="project" value="UniProtKB-ARBA"/>
</dbReference>
<comment type="catalytic activity">
    <reaction evidence="1">
        <text>ATP + protein L-histidine = ADP + protein N-phospho-L-histidine.</text>
        <dbReference type="EC" id="2.7.13.3"/>
    </reaction>
</comment>
<evidence type="ECO:0000256" key="9">
    <source>
        <dbReference type="PROSITE-ProRule" id="PRU00110"/>
    </source>
</evidence>
<dbReference type="RefSeq" id="WP_085446741.1">
    <property type="nucleotide sequence ID" value="NZ_LVJN01000021.1"/>
</dbReference>
<dbReference type="InterPro" id="IPR036061">
    <property type="entry name" value="CheW-like_dom_sf"/>
</dbReference>
<evidence type="ECO:0000259" key="15">
    <source>
        <dbReference type="PROSITE" id="PS50851"/>
    </source>
</evidence>
<dbReference type="InterPro" id="IPR001789">
    <property type="entry name" value="Sig_transdc_resp-reg_receiver"/>
</dbReference>
<keyword evidence="4 10" id="KW-0597">Phosphoprotein</keyword>
<feature type="coiled-coil region" evidence="11">
    <location>
        <begin position="349"/>
        <end position="376"/>
    </location>
</feature>
<evidence type="ECO:0000256" key="11">
    <source>
        <dbReference type="SAM" id="Coils"/>
    </source>
</evidence>
<evidence type="ECO:0000259" key="16">
    <source>
        <dbReference type="PROSITE" id="PS50894"/>
    </source>
</evidence>
<feature type="compositionally biased region" description="Low complexity" evidence="12">
    <location>
        <begin position="301"/>
        <end position="328"/>
    </location>
</feature>
<evidence type="ECO:0000313" key="18">
    <source>
        <dbReference type="Proteomes" id="UP000194003"/>
    </source>
</evidence>
<name>A0A1Y2JZA2_9PROT</name>
<evidence type="ECO:0000256" key="3">
    <source>
        <dbReference type="ARBA" id="ARBA00021495"/>
    </source>
</evidence>
<feature type="domain" description="Response regulatory" evidence="14">
    <location>
        <begin position="796"/>
        <end position="913"/>
    </location>
</feature>
<dbReference type="Pfam" id="PF00072">
    <property type="entry name" value="Response_reg"/>
    <property type="match status" value="1"/>
</dbReference>
<reference evidence="17 18" key="1">
    <citation type="journal article" date="2016" name="BMC Genomics">
        <title>Combined genomic and structural analyses of a cultured magnetotactic bacterium reveals its niche adaptation to a dynamic environment.</title>
        <authorList>
            <person name="Araujo A.C."/>
            <person name="Morillo V."/>
            <person name="Cypriano J."/>
            <person name="Teixeira L.C."/>
            <person name="Leao P."/>
            <person name="Lyra S."/>
            <person name="Almeida L.G."/>
            <person name="Bazylinski D.A."/>
            <person name="Vasconcellos A.T."/>
            <person name="Abreu F."/>
            <person name="Lins U."/>
        </authorList>
    </citation>
    <scope>NUCLEOTIDE SEQUENCE [LARGE SCALE GENOMIC DNA]</scope>
    <source>
        <strain evidence="17 18">IT-1</strain>
    </source>
</reference>
<dbReference type="InterPro" id="IPR004358">
    <property type="entry name" value="Sig_transdc_His_kin-like_C"/>
</dbReference>
<evidence type="ECO:0000256" key="7">
    <source>
        <dbReference type="ARBA" id="ARBA00023012"/>
    </source>
</evidence>
<dbReference type="InterPro" id="IPR036641">
    <property type="entry name" value="HPT_dom_sf"/>
</dbReference>
<dbReference type="SMART" id="SM00448">
    <property type="entry name" value="REC"/>
    <property type="match status" value="1"/>
</dbReference>
<dbReference type="PROSITE" id="PS50109">
    <property type="entry name" value="HIS_KIN"/>
    <property type="match status" value="1"/>
</dbReference>
<organism evidence="17 18">
    <name type="scientific">Magnetofaba australis IT-1</name>
    <dbReference type="NCBI Taxonomy" id="1434232"/>
    <lineage>
        <taxon>Bacteria</taxon>
        <taxon>Pseudomonadati</taxon>
        <taxon>Pseudomonadota</taxon>
        <taxon>Magnetococcia</taxon>
        <taxon>Magnetococcales</taxon>
        <taxon>Magnetococcaceae</taxon>
        <taxon>Magnetofaba</taxon>
    </lineage>
</organism>
<proteinExistence type="predicted"/>
<dbReference type="Gene3D" id="1.20.120.160">
    <property type="entry name" value="HPT domain"/>
    <property type="match status" value="1"/>
</dbReference>
<dbReference type="Gene3D" id="3.40.50.2300">
    <property type="match status" value="1"/>
</dbReference>
<evidence type="ECO:0000256" key="8">
    <source>
        <dbReference type="ARBA" id="ARBA00035100"/>
    </source>
</evidence>
<evidence type="ECO:0000259" key="14">
    <source>
        <dbReference type="PROSITE" id="PS50110"/>
    </source>
</evidence>
<feature type="compositionally biased region" description="Pro residues" evidence="12">
    <location>
        <begin position="212"/>
        <end position="244"/>
    </location>
</feature>
<dbReference type="InterPro" id="IPR002545">
    <property type="entry name" value="CheW-lke_dom"/>
</dbReference>
<keyword evidence="6" id="KW-0418">Kinase</keyword>
<dbReference type="InterPro" id="IPR051315">
    <property type="entry name" value="Bact_Chemotaxis_CheA"/>
</dbReference>
<dbReference type="InterPro" id="IPR003594">
    <property type="entry name" value="HATPase_dom"/>
</dbReference>
<evidence type="ECO:0000256" key="4">
    <source>
        <dbReference type="ARBA" id="ARBA00022553"/>
    </source>
</evidence>
<dbReference type="Pfam" id="PF01627">
    <property type="entry name" value="Hpt"/>
    <property type="match status" value="1"/>
</dbReference>
<dbReference type="InterPro" id="IPR011006">
    <property type="entry name" value="CheY-like_superfamily"/>
</dbReference>
<feature type="modified residue" description="4-aspartylphosphate" evidence="10">
    <location>
        <position position="846"/>
    </location>
</feature>
<dbReference type="STRING" id="1434232.MAIT1_00678"/>
<feature type="compositionally biased region" description="Pro residues" evidence="12">
    <location>
        <begin position="253"/>
        <end position="265"/>
    </location>
</feature>